<sequence length="98" mass="10931">MRARNLAGTRVPTEPVEYDGAALLAAGGSGCHREIAHVRNTRRLHAAVISSTRVPSVASRPSRDTRTGRTYDHHGRYHRRVSPVAQRRDHAALRRRSC</sequence>
<name>A0A8J5T658_ZIZPA</name>
<dbReference type="AlphaFoldDB" id="A0A8J5T658"/>
<evidence type="ECO:0000313" key="2">
    <source>
        <dbReference type="EMBL" id="KAG8080909.1"/>
    </source>
</evidence>
<evidence type="ECO:0000256" key="1">
    <source>
        <dbReference type="SAM" id="MobiDB-lite"/>
    </source>
</evidence>
<dbReference type="Proteomes" id="UP000729402">
    <property type="component" value="Unassembled WGS sequence"/>
</dbReference>
<keyword evidence="3" id="KW-1185">Reference proteome</keyword>
<feature type="compositionally biased region" description="Basic and acidic residues" evidence="1">
    <location>
        <begin position="61"/>
        <end position="74"/>
    </location>
</feature>
<evidence type="ECO:0000313" key="3">
    <source>
        <dbReference type="Proteomes" id="UP000729402"/>
    </source>
</evidence>
<dbReference type="EMBL" id="JAAALK010000282">
    <property type="protein sequence ID" value="KAG8080909.1"/>
    <property type="molecule type" value="Genomic_DNA"/>
</dbReference>
<proteinExistence type="predicted"/>
<gene>
    <name evidence="2" type="ORF">GUJ93_ZPchr0007g4257</name>
</gene>
<reference evidence="2" key="1">
    <citation type="journal article" date="2021" name="bioRxiv">
        <title>Whole Genome Assembly and Annotation of Northern Wild Rice, Zizania palustris L., Supports a Whole Genome Duplication in the Zizania Genus.</title>
        <authorList>
            <person name="Haas M."/>
            <person name="Kono T."/>
            <person name="Macchietto M."/>
            <person name="Millas R."/>
            <person name="McGilp L."/>
            <person name="Shao M."/>
            <person name="Duquette J."/>
            <person name="Hirsch C.N."/>
            <person name="Kimball J."/>
        </authorList>
    </citation>
    <scope>NUCLEOTIDE SEQUENCE</scope>
    <source>
        <tissue evidence="2">Fresh leaf tissue</tissue>
    </source>
</reference>
<reference evidence="2" key="2">
    <citation type="submission" date="2021-02" db="EMBL/GenBank/DDBJ databases">
        <authorList>
            <person name="Kimball J.A."/>
            <person name="Haas M.W."/>
            <person name="Macchietto M."/>
            <person name="Kono T."/>
            <person name="Duquette J."/>
            <person name="Shao M."/>
        </authorList>
    </citation>
    <scope>NUCLEOTIDE SEQUENCE</scope>
    <source>
        <tissue evidence="2">Fresh leaf tissue</tissue>
    </source>
</reference>
<accession>A0A8J5T658</accession>
<protein>
    <submittedName>
        <fullName evidence="2">Uncharacterized protein</fullName>
    </submittedName>
</protein>
<organism evidence="2 3">
    <name type="scientific">Zizania palustris</name>
    <name type="common">Northern wild rice</name>
    <dbReference type="NCBI Taxonomy" id="103762"/>
    <lineage>
        <taxon>Eukaryota</taxon>
        <taxon>Viridiplantae</taxon>
        <taxon>Streptophyta</taxon>
        <taxon>Embryophyta</taxon>
        <taxon>Tracheophyta</taxon>
        <taxon>Spermatophyta</taxon>
        <taxon>Magnoliopsida</taxon>
        <taxon>Liliopsida</taxon>
        <taxon>Poales</taxon>
        <taxon>Poaceae</taxon>
        <taxon>BOP clade</taxon>
        <taxon>Oryzoideae</taxon>
        <taxon>Oryzeae</taxon>
        <taxon>Zizaniinae</taxon>
        <taxon>Zizania</taxon>
    </lineage>
</organism>
<comment type="caution">
    <text evidence="2">The sequence shown here is derived from an EMBL/GenBank/DDBJ whole genome shotgun (WGS) entry which is preliminary data.</text>
</comment>
<feature type="region of interest" description="Disordered" evidence="1">
    <location>
        <begin position="51"/>
        <end position="75"/>
    </location>
</feature>
<dbReference type="PROSITE" id="PS51257">
    <property type="entry name" value="PROKAR_LIPOPROTEIN"/>
    <property type="match status" value="1"/>
</dbReference>